<dbReference type="Proteomes" id="UP001229421">
    <property type="component" value="Unassembled WGS sequence"/>
</dbReference>
<reference evidence="1" key="1">
    <citation type="journal article" date="2023" name="bioRxiv">
        <title>Improved chromosome-level genome assembly for marigold (Tagetes erecta).</title>
        <authorList>
            <person name="Jiang F."/>
            <person name="Yuan L."/>
            <person name="Wang S."/>
            <person name="Wang H."/>
            <person name="Xu D."/>
            <person name="Wang A."/>
            <person name="Fan W."/>
        </authorList>
    </citation>
    <scope>NUCLEOTIDE SEQUENCE</scope>
    <source>
        <strain evidence="1">WSJ</strain>
        <tissue evidence="1">Leaf</tissue>
    </source>
</reference>
<evidence type="ECO:0000313" key="1">
    <source>
        <dbReference type="EMBL" id="KAK1418304.1"/>
    </source>
</evidence>
<organism evidence="1 2">
    <name type="scientific">Tagetes erecta</name>
    <name type="common">African marigold</name>
    <dbReference type="NCBI Taxonomy" id="13708"/>
    <lineage>
        <taxon>Eukaryota</taxon>
        <taxon>Viridiplantae</taxon>
        <taxon>Streptophyta</taxon>
        <taxon>Embryophyta</taxon>
        <taxon>Tracheophyta</taxon>
        <taxon>Spermatophyta</taxon>
        <taxon>Magnoliopsida</taxon>
        <taxon>eudicotyledons</taxon>
        <taxon>Gunneridae</taxon>
        <taxon>Pentapetalae</taxon>
        <taxon>asterids</taxon>
        <taxon>campanulids</taxon>
        <taxon>Asterales</taxon>
        <taxon>Asteraceae</taxon>
        <taxon>Asteroideae</taxon>
        <taxon>Heliantheae alliance</taxon>
        <taxon>Tageteae</taxon>
        <taxon>Tagetes</taxon>
    </lineage>
</organism>
<protein>
    <submittedName>
        <fullName evidence="1">Uncharacterized protein</fullName>
    </submittedName>
</protein>
<proteinExistence type="predicted"/>
<dbReference type="EMBL" id="JAUHHV010000007">
    <property type="protein sequence ID" value="KAK1418304.1"/>
    <property type="molecule type" value="Genomic_DNA"/>
</dbReference>
<keyword evidence="2" id="KW-1185">Reference proteome</keyword>
<evidence type="ECO:0000313" key="2">
    <source>
        <dbReference type="Proteomes" id="UP001229421"/>
    </source>
</evidence>
<sequence>MSWLPLPCGWRLEVGAMPRHFLGASHSILDDLLLVSVFPPPYKLTNTITLIYTPHHSFLQLKYTHHHPIINHTIKFKTFNPEKWCNLQRIFRHFQDYLFLSI</sequence>
<accession>A0AAD8K949</accession>
<name>A0AAD8K949_TARER</name>
<comment type="caution">
    <text evidence="1">The sequence shown here is derived from an EMBL/GenBank/DDBJ whole genome shotgun (WGS) entry which is preliminary data.</text>
</comment>
<dbReference type="AlphaFoldDB" id="A0AAD8K949"/>
<gene>
    <name evidence="1" type="ORF">QVD17_27447</name>
</gene>